<evidence type="ECO:0000259" key="6">
    <source>
        <dbReference type="Pfam" id="PF00685"/>
    </source>
</evidence>
<name>G5AYC1_HETGA</name>
<gene>
    <name evidence="7" type="ORF">GW7_16857</name>
</gene>
<accession>G5AYC1</accession>
<evidence type="ECO:0000256" key="3">
    <source>
        <dbReference type="ARBA" id="ARBA00022490"/>
    </source>
</evidence>
<evidence type="ECO:0000256" key="1">
    <source>
        <dbReference type="ARBA" id="ARBA00004496"/>
    </source>
</evidence>
<dbReference type="STRING" id="10181.G5AYC1"/>
<dbReference type="InterPro" id="IPR027417">
    <property type="entry name" value="P-loop_NTPase"/>
</dbReference>
<evidence type="ECO:0000313" key="8">
    <source>
        <dbReference type="Proteomes" id="UP000006813"/>
    </source>
</evidence>
<dbReference type="Proteomes" id="UP000006813">
    <property type="component" value="Unassembled WGS sequence"/>
</dbReference>
<keyword evidence="3" id="KW-0963">Cytoplasm</keyword>
<evidence type="ECO:0000256" key="4">
    <source>
        <dbReference type="ARBA" id="ARBA00022679"/>
    </source>
</evidence>
<dbReference type="eggNOG" id="KOG1584">
    <property type="taxonomic scope" value="Eukaryota"/>
</dbReference>
<feature type="domain" description="Sulfotransferase" evidence="6">
    <location>
        <begin position="46"/>
        <end position="144"/>
    </location>
</feature>
<dbReference type="Gene3D" id="3.40.50.300">
    <property type="entry name" value="P-loop containing nucleotide triphosphate hydrolases"/>
    <property type="match status" value="2"/>
</dbReference>
<dbReference type="GO" id="GO:0008146">
    <property type="term" value="F:sulfotransferase activity"/>
    <property type="evidence" value="ECO:0007669"/>
    <property type="project" value="InterPro"/>
</dbReference>
<reference evidence="7 8" key="1">
    <citation type="journal article" date="2011" name="Nature">
        <title>Genome sequencing reveals insights into physiology and longevity of the naked mole rat.</title>
        <authorList>
            <person name="Kim E.B."/>
            <person name="Fang X."/>
            <person name="Fushan A.A."/>
            <person name="Huang Z."/>
            <person name="Lobanov A.V."/>
            <person name="Han L."/>
            <person name="Marino S.M."/>
            <person name="Sun X."/>
            <person name="Turanov A.A."/>
            <person name="Yang P."/>
            <person name="Yim S.H."/>
            <person name="Zhao X."/>
            <person name="Kasaikina M.V."/>
            <person name="Stoletzki N."/>
            <person name="Peng C."/>
            <person name="Polak P."/>
            <person name="Xiong Z."/>
            <person name="Kiezun A."/>
            <person name="Zhu Y."/>
            <person name="Chen Y."/>
            <person name="Kryukov G.V."/>
            <person name="Zhang Q."/>
            <person name="Peshkin L."/>
            <person name="Yang L."/>
            <person name="Bronson R.T."/>
            <person name="Buffenstein R."/>
            <person name="Wang B."/>
            <person name="Han C."/>
            <person name="Li Q."/>
            <person name="Chen L."/>
            <person name="Zhao W."/>
            <person name="Sunyaev S.R."/>
            <person name="Park T.J."/>
            <person name="Zhang G."/>
            <person name="Wang J."/>
            <person name="Gladyshev V.N."/>
        </authorList>
    </citation>
    <scope>NUCLEOTIDE SEQUENCE [LARGE SCALE GENOMIC DNA]</scope>
</reference>
<organism evidence="7 8">
    <name type="scientific">Heterocephalus glaber</name>
    <name type="common">Naked mole rat</name>
    <dbReference type="NCBI Taxonomy" id="10181"/>
    <lineage>
        <taxon>Eukaryota</taxon>
        <taxon>Metazoa</taxon>
        <taxon>Chordata</taxon>
        <taxon>Craniata</taxon>
        <taxon>Vertebrata</taxon>
        <taxon>Euteleostomi</taxon>
        <taxon>Mammalia</taxon>
        <taxon>Eutheria</taxon>
        <taxon>Euarchontoglires</taxon>
        <taxon>Glires</taxon>
        <taxon>Rodentia</taxon>
        <taxon>Hystricomorpha</taxon>
        <taxon>Bathyergidae</taxon>
        <taxon>Heterocephalus</taxon>
    </lineage>
</organism>
<dbReference type="InterPro" id="IPR000863">
    <property type="entry name" value="Sulfotransferase_dom"/>
</dbReference>
<evidence type="ECO:0000313" key="7">
    <source>
        <dbReference type="EMBL" id="EHB02032.1"/>
    </source>
</evidence>
<evidence type="ECO:0000256" key="2">
    <source>
        <dbReference type="ARBA" id="ARBA00005771"/>
    </source>
</evidence>
<dbReference type="SUPFAM" id="SSF52540">
    <property type="entry name" value="P-loop containing nucleoside triphosphate hydrolases"/>
    <property type="match status" value="1"/>
</dbReference>
<protein>
    <recommendedName>
        <fullName evidence="5">Sulfotransferase</fullName>
        <ecNumber evidence="5">2.8.2.-</ecNumber>
    </recommendedName>
</protein>
<dbReference type="EMBL" id="JH167505">
    <property type="protein sequence ID" value="EHB02032.1"/>
    <property type="molecule type" value="Genomic_DNA"/>
</dbReference>
<proteinExistence type="inferred from homology"/>
<comment type="subcellular location">
    <subcellularLocation>
        <location evidence="1">Cytoplasm</location>
    </subcellularLocation>
</comment>
<dbReference type="GO" id="GO:0005737">
    <property type="term" value="C:cytoplasm"/>
    <property type="evidence" value="ECO:0007669"/>
    <property type="project" value="UniProtKB-SubCell"/>
</dbReference>
<dbReference type="InParanoid" id="G5AYC1"/>
<dbReference type="EC" id="2.8.2.-" evidence="5"/>
<dbReference type="PANTHER" id="PTHR11783">
    <property type="entry name" value="SULFOTRANSFERASE SULT"/>
    <property type="match status" value="1"/>
</dbReference>
<evidence type="ECO:0000256" key="5">
    <source>
        <dbReference type="RuleBase" id="RU361155"/>
    </source>
</evidence>
<keyword evidence="4 5" id="KW-0808">Transferase</keyword>
<dbReference type="Pfam" id="PF00685">
    <property type="entry name" value="Sulfotransfer_1"/>
    <property type="match status" value="1"/>
</dbReference>
<dbReference type="AlphaFoldDB" id="G5AYC1"/>
<comment type="similarity">
    <text evidence="2 5">Belongs to the sulfotransferase 1 family.</text>
</comment>
<sequence>MDSSKHDYYEIFGEIHGILLYKDFIKYWDDVEAFQARPDDLVIAGYLKSVPYGSWYDHVKSWWAKNKDSHVLFIFYEDMKEDIRKEVMKLMQFLGRNPSEELVDKIIQHTSFQEMKNNLSTNYTMLPEEIMNQKVSPFMRKGTVRLVTAGTVTTLHWELWHTFAEASSVLRAVVHLPRNLLCTGSCGMPTQMPPLHCKLWQVDPEASVLEAVAR</sequence>